<organism evidence="1">
    <name type="scientific">uncultured Caudovirales phage</name>
    <dbReference type="NCBI Taxonomy" id="2100421"/>
    <lineage>
        <taxon>Viruses</taxon>
        <taxon>Duplodnaviria</taxon>
        <taxon>Heunggongvirae</taxon>
        <taxon>Uroviricota</taxon>
        <taxon>Caudoviricetes</taxon>
        <taxon>Peduoviridae</taxon>
        <taxon>Maltschvirus</taxon>
        <taxon>Maltschvirus maltsch</taxon>
    </lineage>
</organism>
<reference evidence="1" key="1">
    <citation type="submission" date="2020-05" db="EMBL/GenBank/DDBJ databases">
        <authorList>
            <person name="Chiriac C."/>
            <person name="Salcher M."/>
            <person name="Ghai R."/>
            <person name="Kavagutti S V."/>
        </authorList>
    </citation>
    <scope>NUCLEOTIDE SEQUENCE</scope>
</reference>
<protein>
    <submittedName>
        <fullName evidence="1">Uncharacterized protein</fullName>
    </submittedName>
</protein>
<accession>A0A6J7WXV3</accession>
<evidence type="ECO:0000313" key="1">
    <source>
        <dbReference type="EMBL" id="CAB5222899.1"/>
    </source>
</evidence>
<name>A0A6J7WXV3_9CAUD</name>
<proteinExistence type="predicted"/>
<gene>
    <name evidence="1" type="ORF">UFOVP371_40</name>
</gene>
<sequence length="197" mass="19148">MTVTIDGTSGINTPGVVNTAAETIATTLAVTGVTTVQAGTSALPAITTTGDTNTGIFFPAADTVAVSTGGSERARIDTSGNVLVTNAAGLGYGTGAGGTVTQATNKGTAVTLNKPTGQVTTNNAALASGATVSFSINNSIITATDNIMVVVTGGSSYTVQPQFVSGGVANIRLTNTTGGSLSEAVVINFAVIKGASS</sequence>
<dbReference type="EMBL" id="LR798312">
    <property type="protein sequence ID" value="CAB5222899.1"/>
    <property type="molecule type" value="Genomic_DNA"/>
</dbReference>